<keyword evidence="1" id="KW-1133">Transmembrane helix</keyword>
<keyword evidence="3" id="KW-1185">Reference proteome</keyword>
<evidence type="ECO:0000256" key="1">
    <source>
        <dbReference type="SAM" id="Phobius"/>
    </source>
</evidence>
<comment type="caution">
    <text evidence="2">The sequence shown here is derived from an EMBL/GenBank/DDBJ whole genome shotgun (WGS) entry which is preliminary data.</text>
</comment>
<reference evidence="2 3" key="1">
    <citation type="submission" date="2018-05" db="EMBL/GenBank/DDBJ databases">
        <title>Genomic Encyclopedia of Type Strains, Phase IV (KMG-IV): sequencing the most valuable type-strain genomes for metagenomic binning, comparative biology and taxonomic classification.</title>
        <authorList>
            <person name="Goeker M."/>
        </authorList>
    </citation>
    <scope>NUCLEOTIDE SEQUENCE [LARGE SCALE GENOMIC DNA]</scope>
    <source>
        <strain evidence="2 3">DSM 28556</strain>
    </source>
</reference>
<protein>
    <submittedName>
        <fullName evidence="2">Uncharacterized membrane protein (DUF485 family)</fullName>
    </submittedName>
</protein>
<proteinExistence type="predicted"/>
<evidence type="ECO:0000313" key="3">
    <source>
        <dbReference type="Proteomes" id="UP000247978"/>
    </source>
</evidence>
<name>A0A2V3WAF1_9BACI</name>
<dbReference type="InterPro" id="IPR007436">
    <property type="entry name" value="DUF485"/>
</dbReference>
<gene>
    <name evidence="2" type="ORF">DFR56_101118</name>
</gene>
<keyword evidence="1" id="KW-0472">Membrane</keyword>
<feature type="transmembrane region" description="Helical" evidence="1">
    <location>
        <begin position="35"/>
        <end position="57"/>
    </location>
</feature>
<dbReference type="Proteomes" id="UP000247978">
    <property type="component" value="Unassembled WGS sequence"/>
</dbReference>
<dbReference type="OrthoDB" id="2886991at2"/>
<dbReference type="PANTHER" id="PTHR38441">
    <property type="entry name" value="INTEGRAL MEMBRANE PROTEIN-RELATED"/>
    <property type="match status" value="1"/>
</dbReference>
<organism evidence="2 3">
    <name type="scientific">Pseudogracilibacillus auburnensis</name>
    <dbReference type="NCBI Taxonomy" id="1494959"/>
    <lineage>
        <taxon>Bacteria</taxon>
        <taxon>Bacillati</taxon>
        <taxon>Bacillota</taxon>
        <taxon>Bacilli</taxon>
        <taxon>Bacillales</taxon>
        <taxon>Bacillaceae</taxon>
        <taxon>Pseudogracilibacillus</taxon>
    </lineage>
</organism>
<dbReference type="AlphaFoldDB" id="A0A2V3WAF1"/>
<evidence type="ECO:0000313" key="2">
    <source>
        <dbReference type="EMBL" id="PXW90208.1"/>
    </source>
</evidence>
<sequence>MGNAVTKDSNVPLKSNYDRVAHSSKFKQLIHERKVFIIPLTIFFLVFYFTLPILTSYSTVLNKSAFGDISWAWIFAVAQFIMTWVLCVVYVKKFAKFDKQADEIIKEQLEGGEQE</sequence>
<dbReference type="RefSeq" id="WP_110393932.1">
    <property type="nucleotide sequence ID" value="NZ_JBHUHB010000001.1"/>
</dbReference>
<dbReference type="EMBL" id="QJJQ01000001">
    <property type="protein sequence ID" value="PXW90208.1"/>
    <property type="molecule type" value="Genomic_DNA"/>
</dbReference>
<feature type="transmembrane region" description="Helical" evidence="1">
    <location>
        <begin position="69"/>
        <end position="91"/>
    </location>
</feature>
<accession>A0A2V3WAF1</accession>
<keyword evidence="1" id="KW-0812">Transmembrane</keyword>
<dbReference type="PANTHER" id="PTHR38441:SF1">
    <property type="entry name" value="MEMBRANE PROTEIN"/>
    <property type="match status" value="1"/>
</dbReference>
<dbReference type="Pfam" id="PF04341">
    <property type="entry name" value="DUF485"/>
    <property type="match status" value="1"/>
</dbReference>